<proteinExistence type="predicted"/>
<accession>A0A2P2IX44</accession>
<organism evidence="1">
    <name type="scientific">Rhizophora mucronata</name>
    <name type="common">Asiatic mangrove</name>
    <dbReference type="NCBI Taxonomy" id="61149"/>
    <lineage>
        <taxon>Eukaryota</taxon>
        <taxon>Viridiplantae</taxon>
        <taxon>Streptophyta</taxon>
        <taxon>Embryophyta</taxon>
        <taxon>Tracheophyta</taxon>
        <taxon>Spermatophyta</taxon>
        <taxon>Magnoliopsida</taxon>
        <taxon>eudicotyledons</taxon>
        <taxon>Gunneridae</taxon>
        <taxon>Pentapetalae</taxon>
        <taxon>rosids</taxon>
        <taxon>fabids</taxon>
        <taxon>Malpighiales</taxon>
        <taxon>Rhizophoraceae</taxon>
        <taxon>Rhizophora</taxon>
    </lineage>
</organism>
<protein>
    <submittedName>
        <fullName evidence="1">Uncharacterized protein</fullName>
    </submittedName>
</protein>
<sequence length="40" mass="4752">MINQGFVRFHLEPLQKTPLFFAFFLSTILKEKQKNPCNPQ</sequence>
<dbReference type="EMBL" id="GGEC01005316">
    <property type="protein sequence ID" value="MBW85799.1"/>
    <property type="molecule type" value="Transcribed_RNA"/>
</dbReference>
<reference evidence="1" key="1">
    <citation type="submission" date="2018-02" db="EMBL/GenBank/DDBJ databases">
        <title>Rhizophora mucronata_Transcriptome.</title>
        <authorList>
            <person name="Meera S.P."/>
            <person name="Sreeshan A."/>
            <person name="Augustine A."/>
        </authorList>
    </citation>
    <scope>NUCLEOTIDE SEQUENCE</scope>
    <source>
        <tissue evidence="1">Leaf</tissue>
    </source>
</reference>
<evidence type="ECO:0000313" key="1">
    <source>
        <dbReference type="EMBL" id="MBW85799.1"/>
    </source>
</evidence>
<dbReference type="AlphaFoldDB" id="A0A2P2IX44"/>
<name>A0A2P2IX44_RHIMU</name>